<evidence type="ECO:0000256" key="8">
    <source>
        <dbReference type="ARBA" id="ARBA00022679"/>
    </source>
</evidence>
<dbReference type="STRING" id="1048340.SAMN05444487_113110"/>
<evidence type="ECO:0000256" key="7">
    <source>
        <dbReference type="ARBA" id="ARBA00022676"/>
    </source>
</evidence>
<dbReference type="Proteomes" id="UP000198534">
    <property type="component" value="Unassembled WGS sequence"/>
</dbReference>
<keyword evidence="10" id="KW-0133">Cell shape</keyword>
<dbReference type="GO" id="GO:0008955">
    <property type="term" value="F:peptidoglycan glycosyltransferase activity"/>
    <property type="evidence" value="ECO:0007669"/>
    <property type="project" value="UniProtKB-EC"/>
</dbReference>
<keyword evidence="6" id="KW-0645">Protease</keyword>
<dbReference type="NCBIfam" id="TIGR02074">
    <property type="entry name" value="PBP_1a_fam"/>
    <property type="match status" value="1"/>
</dbReference>
<dbReference type="AlphaFoldDB" id="A0A1H3AJC6"/>
<dbReference type="GO" id="GO:0005886">
    <property type="term" value="C:plasma membrane"/>
    <property type="evidence" value="ECO:0007669"/>
    <property type="project" value="UniProtKB-SubCell"/>
</dbReference>
<dbReference type="InterPro" id="IPR023346">
    <property type="entry name" value="Lysozyme-like_dom_sf"/>
</dbReference>
<evidence type="ECO:0000256" key="14">
    <source>
        <dbReference type="ARBA" id="ARBA00023316"/>
    </source>
</evidence>
<evidence type="ECO:0000256" key="2">
    <source>
        <dbReference type="ARBA" id="ARBA00007090"/>
    </source>
</evidence>
<sequence>MGDDINRTLPPDPTGWDEIPIGRWWNIGRKVLRLLGICLITSAAIVLVTMLYLKSRPLPPPPIGITTKIVDSGGKVIDQLDAGEHRDPVRLEKLPKELIQATLAAEDLHFFTHRGFSFRGIVRAALVNLKEGRIAQGASTITQQLARNLYLTHDRTWNRKWKEAILTTQLELHFTKHSILEMYLNKIYYGHGAYGVESAAQLYFHKPARSLTLAESAMLAGIPRGPGYYSPLDNPTRAKKRQETILARMVATKKITRQQASVAKSASLTYGPLPKPTPARAPWFRDYVIRSAINEYGLSEAQVRSGGLTIHTTLDARRQREAEKGVAHYIPKGMEGALISINPKTGAILAMVGGKDYTQSQYNRVFAHRQPGSTFKPLLYLTALEQGYTPLTRFNSNPTVFQVNGENYAPTNYHNHYFHRPITMLEAIATSDNIYAVHTLLETDATQTTALGNRMGINSPLRAVPSLALGTSPVQPMEMAKVYATLANGGVQNQPFAIHSIEDADGNRIGQHTPRATPIISKAEAFVMTQLLKRVFAPGGTAHHVQQMIPRPVVGKTGSTEWDSWLSGYTPDLETTLWLGYDRGKRIPTGTSRLTHALWGSYMRKALANTPATNFSPPSGVTAAIVDPVTGDLASSACPHREKVWFLKGTEPTQLCSVHAPSGSPRERLHSLWDRIKKWWNG</sequence>
<dbReference type="GO" id="GO:0030288">
    <property type="term" value="C:outer membrane-bounded periplasmic space"/>
    <property type="evidence" value="ECO:0007669"/>
    <property type="project" value="TreeGrafter"/>
</dbReference>
<dbReference type="Gene3D" id="1.10.3810.10">
    <property type="entry name" value="Biosynthetic peptidoglycan transglycosylase-like"/>
    <property type="match status" value="1"/>
</dbReference>
<dbReference type="GO" id="GO:0009002">
    <property type="term" value="F:serine-type D-Ala-D-Ala carboxypeptidase activity"/>
    <property type="evidence" value="ECO:0007669"/>
    <property type="project" value="UniProtKB-EC"/>
</dbReference>
<evidence type="ECO:0000256" key="15">
    <source>
        <dbReference type="ARBA" id="ARBA00034000"/>
    </source>
</evidence>
<comment type="similarity">
    <text evidence="2">In the C-terminal section; belongs to the transpeptidase family.</text>
</comment>
<evidence type="ECO:0000256" key="12">
    <source>
        <dbReference type="ARBA" id="ARBA00023136"/>
    </source>
</evidence>
<dbReference type="Pfam" id="PF00912">
    <property type="entry name" value="Transgly"/>
    <property type="match status" value="1"/>
</dbReference>
<dbReference type="PANTHER" id="PTHR32282:SF11">
    <property type="entry name" value="PENICILLIN-BINDING PROTEIN 1B"/>
    <property type="match status" value="1"/>
</dbReference>
<comment type="subcellular location">
    <subcellularLocation>
        <location evidence="1">Cell membrane</location>
    </subcellularLocation>
</comment>
<keyword evidence="5" id="KW-0121">Carboxypeptidase</keyword>
<keyword evidence="11" id="KW-0573">Peptidoglycan synthesis</keyword>
<evidence type="ECO:0000256" key="3">
    <source>
        <dbReference type="ARBA" id="ARBA00007739"/>
    </source>
</evidence>
<keyword evidence="12 17" id="KW-0472">Membrane</keyword>
<evidence type="ECO:0000256" key="17">
    <source>
        <dbReference type="SAM" id="Phobius"/>
    </source>
</evidence>
<dbReference type="InterPro" id="IPR036950">
    <property type="entry name" value="PBP_transglycosylase"/>
</dbReference>
<evidence type="ECO:0000256" key="11">
    <source>
        <dbReference type="ARBA" id="ARBA00022984"/>
    </source>
</evidence>
<keyword evidence="4" id="KW-1003">Cell membrane</keyword>
<evidence type="ECO:0000256" key="4">
    <source>
        <dbReference type="ARBA" id="ARBA00022475"/>
    </source>
</evidence>
<evidence type="ECO:0000256" key="1">
    <source>
        <dbReference type="ARBA" id="ARBA00004236"/>
    </source>
</evidence>
<evidence type="ECO:0000256" key="6">
    <source>
        <dbReference type="ARBA" id="ARBA00022670"/>
    </source>
</evidence>
<evidence type="ECO:0000313" key="20">
    <source>
        <dbReference type="EMBL" id="SDX29812.1"/>
    </source>
</evidence>
<dbReference type="Pfam" id="PF00905">
    <property type="entry name" value="Transpeptidase"/>
    <property type="match status" value="1"/>
</dbReference>
<name>A0A1H3AJC6_9BACL</name>
<dbReference type="Gene3D" id="3.40.710.10">
    <property type="entry name" value="DD-peptidase/beta-lactamase superfamily"/>
    <property type="match status" value="1"/>
</dbReference>
<keyword evidence="13" id="KW-0511">Multifunctional enzyme</keyword>
<evidence type="ECO:0000256" key="10">
    <source>
        <dbReference type="ARBA" id="ARBA00022960"/>
    </source>
</evidence>
<feature type="domain" description="Glycosyl transferase family 51" evidence="19">
    <location>
        <begin position="74"/>
        <end position="249"/>
    </location>
</feature>
<dbReference type="GO" id="GO:0009252">
    <property type="term" value="P:peptidoglycan biosynthetic process"/>
    <property type="evidence" value="ECO:0007669"/>
    <property type="project" value="UniProtKB-KW"/>
</dbReference>
<evidence type="ECO:0000256" key="16">
    <source>
        <dbReference type="ARBA" id="ARBA00049902"/>
    </source>
</evidence>
<dbReference type="SUPFAM" id="SSF53955">
    <property type="entry name" value="Lysozyme-like"/>
    <property type="match status" value="1"/>
</dbReference>
<keyword evidence="14" id="KW-0961">Cell wall biogenesis/degradation</keyword>
<evidence type="ECO:0000256" key="5">
    <source>
        <dbReference type="ARBA" id="ARBA00022645"/>
    </source>
</evidence>
<proteinExistence type="inferred from homology"/>
<evidence type="ECO:0000256" key="13">
    <source>
        <dbReference type="ARBA" id="ARBA00023268"/>
    </source>
</evidence>
<evidence type="ECO:0000259" key="18">
    <source>
        <dbReference type="Pfam" id="PF00905"/>
    </source>
</evidence>
<accession>A0A1H3AJC6</accession>
<dbReference type="GO" id="GO:0008658">
    <property type="term" value="F:penicillin binding"/>
    <property type="evidence" value="ECO:0007669"/>
    <property type="project" value="InterPro"/>
</dbReference>
<feature type="domain" description="Penicillin-binding protein transpeptidase" evidence="18">
    <location>
        <begin position="338"/>
        <end position="564"/>
    </location>
</feature>
<keyword evidence="21" id="KW-1185">Reference proteome</keyword>
<dbReference type="InterPro" id="IPR001460">
    <property type="entry name" value="PCN-bd_Tpept"/>
</dbReference>
<dbReference type="InterPro" id="IPR012338">
    <property type="entry name" value="Beta-lactam/transpept-like"/>
</dbReference>
<dbReference type="GO" id="GO:0071555">
    <property type="term" value="P:cell wall organization"/>
    <property type="evidence" value="ECO:0007669"/>
    <property type="project" value="UniProtKB-KW"/>
</dbReference>
<dbReference type="GO" id="GO:0008360">
    <property type="term" value="P:regulation of cell shape"/>
    <property type="evidence" value="ECO:0007669"/>
    <property type="project" value="UniProtKB-KW"/>
</dbReference>
<dbReference type="InterPro" id="IPR050396">
    <property type="entry name" value="Glycosyltr_51/Transpeptidase"/>
</dbReference>
<evidence type="ECO:0000313" key="21">
    <source>
        <dbReference type="Proteomes" id="UP000198534"/>
    </source>
</evidence>
<reference evidence="20 21" key="1">
    <citation type="submission" date="2016-10" db="EMBL/GenBank/DDBJ databases">
        <authorList>
            <person name="de Groot N.N."/>
        </authorList>
    </citation>
    <scope>NUCLEOTIDE SEQUENCE [LARGE SCALE GENOMIC DNA]</scope>
    <source>
        <strain evidence="20 21">DSM 45610</strain>
    </source>
</reference>
<dbReference type="RefSeq" id="WP_091741720.1">
    <property type="nucleotide sequence ID" value="NZ_FNNQ01000013.1"/>
</dbReference>
<protein>
    <submittedName>
        <fullName evidence="20">Penicillin-binding protein, 1A family</fullName>
    </submittedName>
</protein>
<keyword evidence="7" id="KW-0328">Glycosyltransferase</keyword>
<evidence type="ECO:0000259" key="19">
    <source>
        <dbReference type="Pfam" id="PF00912"/>
    </source>
</evidence>
<dbReference type="InterPro" id="IPR001264">
    <property type="entry name" value="Glyco_trans_51"/>
</dbReference>
<dbReference type="OrthoDB" id="9766909at2"/>
<keyword evidence="17" id="KW-1133">Transmembrane helix</keyword>
<organism evidence="20 21">
    <name type="scientific">Marininema mesophilum</name>
    <dbReference type="NCBI Taxonomy" id="1048340"/>
    <lineage>
        <taxon>Bacteria</taxon>
        <taxon>Bacillati</taxon>
        <taxon>Bacillota</taxon>
        <taxon>Bacilli</taxon>
        <taxon>Bacillales</taxon>
        <taxon>Thermoactinomycetaceae</taxon>
        <taxon>Marininema</taxon>
    </lineage>
</organism>
<dbReference type="SUPFAM" id="SSF56601">
    <property type="entry name" value="beta-lactamase/transpeptidase-like"/>
    <property type="match status" value="1"/>
</dbReference>
<comment type="catalytic activity">
    <reaction evidence="15">
        <text>Preferential cleavage: (Ac)2-L-Lys-D-Ala-|-D-Ala. Also transpeptidation of peptidyl-alanyl moieties that are N-acyl substituents of D-alanine.</text>
        <dbReference type="EC" id="3.4.16.4"/>
    </reaction>
</comment>
<dbReference type="PANTHER" id="PTHR32282">
    <property type="entry name" value="BINDING PROTEIN TRANSPEPTIDASE, PUTATIVE-RELATED"/>
    <property type="match status" value="1"/>
</dbReference>
<keyword evidence="8" id="KW-0808">Transferase</keyword>
<keyword evidence="9" id="KW-0378">Hydrolase</keyword>
<comment type="catalytic activity">
    <reaction evidence="16">
        <text>[GlcNAc-(1-&gt;4)-Mur2Ac(oyl-L-Ala-gamma-D-Glu-L-Lys-D-Ala-D-Ala)](n)-di-trans,octa-cis-undecaprenyl diphosphate + beta-D-GlcNAc-(1-&gt;4)-Mur2Ac(oyl-L-Ala-gamma-D-Glu-L-Lys-D-Ala-D-Ala)-di-trans,octa-cis-undecaprenyl diphosphate = [GlcNAc-(1-&gt;4)-Mur2Ac(oyl-L-Ala-gamma-D-Glu-L-Lys-D-Ala-D-Ala)](n+1)-di-trans,octa-cis-undecaprenyl diphosphate + di-trans,octa-cis-undecaprenyl diphosphate + H(+)</text>
        <dbReference type="Rhea" id="RHEA:23708"/>
        <dbReference type="Rhea" id="RHEA-COMP:9602"/>
        <dbReference type="Rhea" id="RHEA-COMP:9603"/>
        <dbReference type="ChEBI" id="CHEBI:15378"/>
        <dbReference type="ChEBI" id="CHEBI:58405"/>
        <dbReference type="ChEBI" id="CHEBI:60033"/>
        <dbReference type="ChEBI" id="CHEBI:78435"/>
        <dbReference type="EC" id="2.4.99.28"/>
    </reaction>
</comment>
<evidence type="ECO:0000256" key="9">
    <source>
        <dbReference type="ARBA" id="ARBA00022801"/>
    </source>
</evidence>
<dbReference type="GO" id="GO:0006508">
    <property type="term" value="P:proteolysis"/>
    <property type="evidence" value="ECO:0007669"/>
    <property type="project" value="UniProtKB-KW"/>
</dbReference>
<dbReference type="EMBL" id="FNNQ01000013">
    <property type="protein sequence ID" value="SDX29812.1"/>
    <property type="molecule type" value="Genomic_DNA"/>
</dbReference>
<dbReference type="FunFam" id="1.10.3810.10:FF:000001">
    <property type="entry name" value="Penicillin-binding protein 1A"/>
    <property type="match status" value="1"/>
</dbReference>
<comment type="similarity">
    <text evidence="3">In the N-terminal section; belongs to the glycosyltransferase 51 family.</text>
</comment>
<feature type="transmembrane region" description="Helical" evidence="17">
    <location>
        <begin position="31"/>
        <end position="53"/>
    </location>
</feature>
<keyword evidence="17" id="KW-0812">Transmembrane</keyword>
<gene>
    <name evidence="20" type="ORF">SAMN05444487_113110</name>
</gene>